<comment type="caution">
    <text evidence="1">The sequence shown here is derived from an EMBL/GenBank/DDBJ whole genome shotgun (WGS) entry which is preliminary data.</text>
</comment>
<proteinExistence type="predicted"/>
<dbReference type="Gene3D" id="1.10.238.10">
    <property type="entry name" value="EF-hand"/>
    <property type="match status" value="1"/>
</dbReference>
<gene>
    <name evidence="1" type="ORF">DPMN_192415</name>
</gene>
<dbReference type="EMBL" id="JAIWYP010000072">
    <property type="protein sequence ID" value="KAH3690247.1"/>
    <property type="molecule type" value="Genomic_DNA"/>
</dbReference>
<protein>
    <submittedName>
        <fullName evidence="1">Uncharacterized protein</fullName>
    </submittedName>
</protein>
<dbReference type="SUPFAM" id="SSF47473">
    <property type="entry name" value="EF-hand"/>
    <property type="match status" value="1"/>
</dbReference>
<keyword evidence="2" id="KW-1185">Reference proteome</keyword>
<evidence type="ECO:0000313" key="2">
    <source>
        <dbReference type="Proteomes" id="UP000828390"/>
    </source>
</evidence>
<sequence length="80" mass="9018">MITFLFTIADLRNIFVNSGATQTGNLTAKDLRKGMQILGLNPTMAEVKDLMKKYKVTAREYHVHTGTRLMNTVHTLLHVS</sequence>
<dbReference type="AlphaFoldDB" id="A0A9D4B5R0"/>
<reference evidence="1" key="1">
    <citation type="journal article" date="2019" name="bioRxiv">
        <title>The Genome of the Zebra Mussel, Dreissena polymorpha: A Resource for Invasive Species Research.</title>
        <authorList>
            <person name="McCartney M.A."/>
            <person name="Auch B."/>
            <person name="Kono T."/>
            <person name="Mallez S."/>
            <person name="Zhang Y."/>
            <person name="Obille A."/>
            <person name="Becker A."/>
            <person name="Abrahante J.E."/>
            <person name="Garbe J."/>
            <person name="Badalamenti J.P."/>
            <person name="Herman A."/>
            <person name="Mangelson H."/>
            <person name="Liachko I."/>
            <person name="Sullivan S."/>
            <person name="Sone E.D."/>
            <person name="Koren S."/>
            <person name="Silverstein K.A.T."/>
            <person name="Beckman K.B."/>
            <person name="Gohl D.M."/>
        </authorList>
    </citation>
    <scope>NUCLEOTIDE SEQUENCE</scope>
    <source>
        <strain evidence="1">Duluth1</strain>
        <tissue evidence="1">Whole animal</tissue>
    </source>
</reference>
<evidence type="ECO:0000313" key="1">
    <source>
        <dbReference type="EMBL" id="KAH3690247.1"/>
    </source>
</evidence>
<accession>A0A9D4B5R0</accession>
<name>A0A9D4B5R0_DREPO</name>
<dbReference type="InterPro" id="IPR011992">
    <property type="entry name" value="EF-hand-dom_pair"/>
</dbReference>
<organism evidence="1 2">
    <name type="scientific">Dreissena polymorpha</name>
    <name type="common">Zebra mussel</name>
    <name type="synonym">Mytilus polymorpha</name>
    <dbReference type="NCBI Taxonomy" id="45954"/>
    <lineage>
        <taxon>Eukaryota</taxon>
        <taxon>Metazoa</taxon>
        <taxon>Spiralia</taxon>
        <taxon>Lophotrochozoa</taxon>
        <taxon>Mollusca</taxon>
        <taxon>Bivalvia</taxon>
        <taxon>Autobranchia</taxon>
        <taxon>Heteroconchia</taxon>
        <taxon>Euheterodonta</taxon>
        <taxon>Imparidentia</taxon>
        <taxon>Neoheterodontei</taxon>
        <taxon>Myida</taxon>
        <taxon>Dreissenoidea</taxon>
        <taxon>Dreissenidae</taxon>
        <taxon>Dreissena</taxon>
    </lineage>
</organism>
<dbReference type="Proteomes" id="UP000828390">
    <property type="component" value="Unassembled WGS sequence"/>
</dbReference>
<reference evidence="1" key="2">
    <citation type="submission" date="2020-11" db="EMBL/GenBank/DDBJ databases">
        <authorList>
            <person name="McCartney M.A."/>
            <person name="Auch B."/>
            <person name="Kono T."/>
            <person name="Mallez S."/>
            <person name="Becker A."/>
            <person name="Gohl D.M."/>
            <person name="Silverstein K.A.T."/>
            <person name="Koren S."/>
            <person name="Bechman K.B."/>
            <person name="Herman A."/>
            <person name="Abrahante J.E."/>
            <person name="Garbe J."/>
        </authorList>
    </citation>
    <scope>NUCLEOTIDE SEQUENCE</scope>
    <source>
        <strain evidence="1">Duluth1</strain>
        <tissue evidence="1">Whole animal</tissue>
    </source>
</reference>